<feature type="domain" description="Aldehyde dehydrogenase" evidence="4">
    <location>
        <begin position="16"/>
        <end position="472"/>
    </location>
</feature>
<dbReference type="InterPro" id="IPR016163">
    <property type="entry name" value="Ald_DH_C"/>
</dbReference>
<dbReference type="PROSITE" id="PS00687">
    <property type="entry name" value="ALDEHYDE_DEHYDR_GLU"/>
    <property type="match status" value="1"/>
</dbReference>
<dbReference type="RefSeq" id="WP_350781554.1">
    <property type="nucleotide sequence ID" value="NZ_JBEPEK010000100.1"/>
</dbReference>
<dbReference type="PANTHER" id="PTHR11699">
    <property type="entry name" value="ALDEHYDE DEHYDROGENASE-RELATED"/>
    <property type="match status" value="1"/>
</dbReference>
<dbReference type="Gene3D" id="3.40.605.10">
    <property type="entry name" value="Aldehyde Dehydrogenase, Chain A, domain 1"/>
    <property type="match status" value="1"/>
</dbReference>
<dbReference type="InterPro" id="IPR029510">
    <property type="entry name" value="Ald_DH_CS_GLU"/>
</dbReference>
<evidence type="ECO:0000256" key="1">
    <source>
        <dbReference type="ARBA" id="ARBA00023002"/>
    </source>
</evidence>
<dbReference type="SUPFAM" id="SSF53720">
    <property type="entry name" value="ALDH-like"/>
    <property type="match status" value="1"/>
</dbReference>
<gene>
    <name evidence="5" type="ORF">ABT404_16420</name>
</gene>
<sequence>MTQNQSLVAAGPPAGARIAVDDPATGAVVGEVPDTSAEEVARAVERARRAQRGWAGLDTRVRAGFLARGRRWLLAHREEVADRIVEENGKAREDAIVEIVYCAAAFSYWAKRARGLLAPAKVRSLSPFVLGRSMYTRRVPRGVVGVIGPWNNPLLNSFGDAVPALAAGNAVVLKPSEQTPLTALLMERMARECDWPEGVFQVVTGAGATGRAVVDTVDFVMFTGSTRTGRQVAARAGERLIPCSLELGGKDALVVLADAALERAVNVTIQGALSNGGQMCTSVERVYVEAPVYDAYLTLLRERFQQVTSGRPAGLGSVDVGAVTFPPQLAVMEDHVEDAVRKGARVLAGGRASAGPGRFFEPTLLVDVDHTMKCMREETFGPTLPVMKVADAEEALRLVNDSRYGLQASIIGSDMKRARRLAERFEAGCVTINDAQTNYMALGLPMGGWKESGLGVRHGAEGFLKYTRLQAVSANRFPMRRDMHMIPYEPSAYRFLLRLVDVMYGRGLRGRAD</sequence>
<accession>A0ABV1WW82</accession>
<evidence type="ECO:0000256" key="3">
    <source>
        <dbReference type="RuleBase" id="RU003345"/>
    </source>
</evidence>
<evidence type="ECO:0000259" key="4">
    <source>
        <dbReference type="Pfam" id="PF00171"/>
    </source>
</evidence>
<feature type="active site" evidence="2">
    <location>
        <position position="246"/>
    </location>
</feature>
<dbReference type="Pfam" id="PF00171">
    <property type="entry name" value="Aldedh"/>
    <property type="match status" value="1"/>
</dbReference>
<dbReference type="CDD" id="cd07099">
    <property type="entry name" value="ALDH_DDALDH"/>
    <property type="match status" value="1"/>
</dbReference>
<dbReference type="InterPro" id="IPR016162">
    <property type="entry name" value="Ald_DH_N"/>
</dbReference>
<proteinExistence type="inferred from homology"/>
<comment type="caution">
    <text evidence="5">The sequence shown here is derived from an EMBL/GenBank/DDBJ whole genome shotgun (WGS) entry which is preliminary data.</text>
</comment>
<dbReference type="InterPro" id="IPR015590">
    <property type="entry name" value="Aldehyde_DH_dom"/>
</dbReference>
<keyword evidence="1 3" id="KW-0560">Oxidoreductase</keyword>
<keyword evidence="6" id="KW-1185">Reference proteome</keyword>
<dbReference type="EMBL" id="JBEPEK010000100">
    <property type="protein sequence ID" value="MER7181041.1"/>
    <property type="molecule type" value="Genomic_DNA"/>
</dbReference>
<name>A0ABV1WW82_9ACTN</name>
<comment type="similarity">
    <text evidence="3">Belongs to the aldehyde dehydrogenase family.</text>
</comment>
<dbReference type="InterPro" id="IPR016161">
    <property type="entry name" value="Ald_DH/histidinol_DH"/>
</dbReference>
<dbReference type="Gene3D" id="3.40.309.10">
    <property type="entry name" value="Aldehyde Dehydrogenase, Chain A, domain 2"/>
    <property type="match status" value="1"/>
</dbReference>
<evidence type="ECO:0000313" key="6">
    <source>
        <dbReference type="Proteomes" id="UP001474181"/>
    </source>
</evidence>
<organism evidence="5 6">
    <name type="scientific">Streptomyces hyaluromycini</name>
    <dbReference type="NCBI Taxonomy" id="1377993"/>
    <lineage>
        <taxon>Bacteria</taxon>
        <taxon>Bacillati</taxon>
        <taxon>Actinomycetota</taxon>
        <taxon>Actinomycetes</taxon>
        <taxon>Kitasatosporales</taxon>
        <taxon>Streptomycetaceae</taxon>
        <taxon>Streptomyces</taxon>
    </lineage>
</organism>
<reference evidence="5 6" key="1">
    <citation type="submission" date="2024-06" db="EMBL/GenBank/DDBJ databases">
        <title>The Natural Products Discovery Center: Release of the First 8490 Sequenced Strains for Exploring Actinobacteria Biosynthetic Diversity.</title>
        <authorList>
            <person name="Kalkreuter E."/>
            <person name="Kautsar S.A."/>
            <person name="Yang D."/>
            <person name="Bader C.D."/>
            <person name="Teijaro C.N."/>
            <person name="Fluegel L."/>
            <person name="Davis C.M."/>
            <person name="Simpson J.R."/>
            <person name="Lauterbach L."/>
            <person name="Steele A.D."/>
            <person name="Gui C."/>
            <person name="Meng S."/>
            <person name="Li G."/>
            <person name="Viehrig K."/>
            <person name="Ye F."/>
            <person name="Su P."/>
            <person name="Kiefer A.F."/>
            <person name="Nichols A."/>
            <person name="Cepeda A.J."/>
            <person name="Yan W."/>
            <person name="Fan B."/>
            <person name="Jiang Y."/>
            <person name="Adhikari A."/>
            <person name="Zheng C.-J."/>
            <person name="Schuster L."/>
            <person name="Cowan T.M."/>
            <person name="Smanski M.J."/>
            <person name="Chevrette M.G."/>
            <person name="De Carvalho L.P.S."/>
            <person name="Shen B."/>
        </authorList>
    </citation>
    <scope>NUCLEOTIDE SEQUENCE [LARGE SCALE GENOMIC DNA]</scope>
    <source>
        <strain evidence="5 6">NPDC000234</strain>
    </source>
</reference>
<dbReference type="Proteomes" id="UP001474181">
    <property type="component" value="Unassembled WGS sequence"/>
</dbReference>
<evidence type="ECO:0000256" key="2">
    <source>
        <dbReference type="PROSITE-ProRule" id="PRU10007"/>
    </source>
</evidence>
<protein>
    <submittedName>
        <fullName evidence="5">Aldehyde dehydrogenase family protein</fullName>
    </submittedName>
</protein>
<evidence type="ECO:0000313" key="5">
    <source>
        <dbReference type="EMBL" id="MER7181041.1"/>
    </source>
</evidence>